<reference evidence="2 3" key="1">
    <citation type="submission" date="2016-10" db="EMBL/GenBank/DDBJ databases">
        <authorList>
            <person name="de Groot N.N."/>
        </authorList>
    </citation>
    <scope>NUCLEOTIDE SEQUENCE [LARGE SCALE GENOMIC DNA]</scope>
    <source>
        <strain evidence="2 3">DSM 28286</strain>
    </source>
</reference>
<protein>
    <submittedName>
        <fullName evidence="2">Uncharacterized protein</fullName>
    </submittedName>
</protein>
<sequence>MKKKSSNKKILKPQQQSPKASEAAHEAAEADISKDFDLTPPPDPAADLDEGELARFEGGD</sequence>
<evidence type="ECO:0000313" key="3">
    <source>
        <dbReference type="Proteomes" id="UP000199031"/>
    </source>
</evidence>
<dbReference type="RefSeq" id="WP_090653406.1">
    <property type="nucleotide sequence ID" value="NZ_FOXQ01000001.1"/>
</dbReference>
<dbReference type="Proteomes" id="UP000199031">
    <property type="component" value="Unassembled WGS sequence"/>
</dbReference>
<feature type="compositionally biased region" description="Basic residues" evidence="1">
    <location>
        <begin position="1"/>
        <end position="11"/>
    </location>
</feature>
<dbReference type="AlphaFoldDB" id="A0A1I5R2X3"/>
<evidence type="ECO:0000313" key="2">
    <source>
        <dbReference type="EMBL" id="SFP52839.1"/>
    </source>
</evidence>
<proteinExistence type="predicted"/>
<dbReference type="EMBL" id="FOXQ01000001">
    <property type="protein sequence ID" value="SFP52839.1"/>
    <property type="molecule type" value="Genomic_DNA"/>
</dbReference>
<evidence type="ECO:0000256" key="1">
    <source>
        <dbReference type="SAM" id="MobiDB-lite"/>
    </source>
</evidence>
<feature type="region of interest" description="Disordered" evidence="1">
    <location>
        <begin position="1"/>
        <end position="60"/>
    </location>
</feature>
<name>A0A1I5R2X3_9BACT</name>
<gene>
    <name evidence="2" type="ORF">SAMN05444277_10143</name>
</gene>
<keyword evidence="3" id="KW-1185">Reference proteome</keyword>
<organism evidence="2 3">
    <name type="scientific">Parafilimonas terrae</name>
    <dbReference type="NCBI Taxonomy" id="1465490"/>
    <lineage>
        <taxon>Bacteria</taxon>
        <taxon>Pseudomonadati</taxon>
        <taxon>Bacteroidota</taxon>
        <taxon>Chitinophagia</taxon>
        <taxon>Chitinophagales</taxon>
        <taxon>Chitinophagaceae</taxon>
        <taxon>Parafilimonas</taxon>
    </lineage>
</organism>
<dbReference type="STRING" id="1465490.SAMN05444277_10143"/>
<feature type="compositionally biased region" description="Basic and acidic residues" evidence="1">
    <location>
        <begin position="22"/>
        <end position="37"/>
    </location>
</feature>
<accession>A0A1I5R2X3</accession>